<keyword evidence="1" id="KW-0732">Signal</keyword>
<evidence type="ECO:0008006" key="4">
    <source>
        <dbReference type="Google" id="ProtNLM"/>
    </source>
</evidence>
<evidence type="ECO:0000313" key="3">
    <source>
        <dbReference type="Proteomes" id="UP000236725"/>
    </source>
</evidence>
<protein>
    <recommendedName>
        <fullName evidence="4">DUF4174 domain-containing protein</fullName>
    </recommendedName>
</protein>
<keyword evidence="3" id="KW-1185">Reference proteome</keyword>
<comment type="caution">
    <text evidence="2">The sequence shown here is derived from an EMBL/GenBank/DDBJ whole genome shotgun (WGS) entry which is preliminary data.</text>
</comment>
<dbReference type="EMBL" id="FNVS01000008">
    <property type="protein sequence ID" value="SEF86502.1"/>
    <property type="molecule type" value="Genomic_DNA"/>
</dbReference>
<gene>
    <name evidence="2" type="ORF">SAMN05444001_108121</name>
</gene>
<dbReference type="RefSeq" id="WP_146059465.1">
    <property type="nucleotide sequence ID" value="NZ_FNVS01000008.1"/>
</dbReference>
<sequence>MKRLLMLLLVLIPVLSWSQDKINYDSEYKYSSRYTVIATNTVKRKIYQKNDSIIIEKYFKDSGANLSLKIDKKDDNKELMFLKRKDNAPWYYCHDKLGYKYILIGLHSKTVDLYTIWSELEIEKETFE</sequence>
<feature type="chain" id="PRO_5034660812" description="DUF4174 domain-containing protein" evidence="1">
    <location>
        <begin position="19"/>
        <end position="128"/>
    </location>
</feature>
<reference evidence="2 3" key="1">
    <citation type="submission" date="2016-10" db="EMBL/GenBank/DDBJ databases">
        <authorList>
            <person name="Varghese N."/>
            <person name="Submissions S."/>
        </authorList>
    </citation>
    <scope>NUCLEOTIDE SEQUENCE [LARGE SCALE GENOMIC DNA]</scope>
    <source>
        <strain evidence="2 3">DSM 29073</strain>
    </source>
</reference>
<dbReference type="Proteomes" id="UP000236725">
    <property type="component" value="Unassembled WGS sequence"/>
</dbReference>
<dbReference type="AlphaFoldDB" id="A0A8G2F518"/>
<organism evidence="2 3">
    <name type="scientific">Parabacteroides chinchillae</name>
    <dbReference type="NCBI Taxonomy" id="871327"/>
    <lineage>
        <taxon>Bacteria</taxon>
        <taxon>Pseudomonadati</taxon>
        <taxon>Bacteroidota</taxon>
        <taxon>Bacteroidia</taxon>
        <taxon>Bacteroidales</taxon>
        <taxon>Tannerellaceae</taxon>
        <taxon>Parabacteroides</taxon>
    </lineage>
</organism>
<accession>A0A8G2F518</accession>
<evidence type="ECO:0000256" key="1">
    <source>
        <dbReference type="SAM" id="SignalP"/>
    </source>
</evidence>
<name>A0A8G2F518_9BACT</name>
<proteinExistence type="predicted"/>
<feature type="signal peptide" evidence="1">
    <location>
        <begin position="1"/>
        <end position="18"/>
    </location>
</feature>
<evidence type="ECO:0000313" key="2">
    <source>
        <dbReference type="EMBL" id="SEF86502.1"/>
    </source>
</evidence>